<comment type="caution">
    <text evidence="1">The sequence shown here is derived from an EMBL/GenBank/DDBJ whole genome shotgun (WGS) entry which is preliminary data.</text>
</comment>
<keyword evidence="2" id="KW-1185">Reference proteome</keyword>
<name>A0AAV7L7V7_PLEWA</name>
<evidence type="ECO:0000313" key="2">
    <source>
        <dbReference type="Proteomes" id="UP001066276"/>
    </source>
</evidence>
<dbReference type="EMBL" id="JANPWB010000015">
    <property type="protein sequence ID" value="KAJ1087143.1"/>
    <property type="molecule type" value="Genomic_DNA"/>
</dbReference>
<proteinExistence type="predicted"/>
<gene>
    <name evidence="1" type="ORF">NDU88_000337</name>
</gene>
<sequence>MDDGSAVGTVPPCPLTIMSQGSGMAGAARSESPVGNRFRKLPCARIIQAFWDLKDTARVLLVPDADDFGDEAWWSSNRAFSR</sequence>
<reference evidence="1" key="1">
    <citation type="journal article" date="2022" name="bioRxiv">
        <title>Sequencing and chromosome-scale assembly of the giantPleurodeles waltlgenome.</title>
        <authorList>
            <person name="Brown T."/>
            <person name="Elewa A."/>
            <person name="Iarovenko S."/>
            <person name="Subramanian E."/>
            <person name="Araus A.J."/>
            <person name="Petzold A."/>
            <person name="Susuki M."/>
            <person name="Suzuki K.-i.T."/>
            <person name="Hayashi T."/>
            <person name="Toyoda A."/>
            <person name="Oliveira C."/>
            <person name="Osipova E."/>
            <person name="Leigh N.D."/>
            <person name="Simon A."/>
            <person name="Yun M.H."/>
        </authorList>
    </citation>
    <scope>NUCLEOTIDE SEQUENCE</scope>
    <source>
        <strain evidence="1">20211129_DDA</strain>
        <tissue evidence="1">Liver</tissue>
    </source>
</reference>
<accession>A0AAV7L7V7</accession>
<evidence type="ECO:0000313" key="1">
    <source>
        <dbReference type="EMBL" id="KAJ1087143.1"/>
    </source>
</evidence>
<protein>
    <submittedName>
        <fullName evidence="1">Uncharacterized protein</fullName>
    </submittedName>
</protein>
<organism evidence="1 2">
    <name type="scientific">Pleurodeles waltl</name>
    <name type="common">Iberian ribbed newt</name>
    <dbReference type="NCBI Taxonomy" id="8319"/>
    <lineage>
        <taxon>Eukaryota</taxon>
        <taxon>Metazoa</taxon>
        <taxon>Chordata</taxon>
        <taxon>Craniata</taxon>
        <taxon>Vertebrata</taxon>
        <taxon>Euteleostomi</taxon>
        <taxon>Amphibia</taxon>
        <taxon>Batrachia</taxon>
        <taxon>Caudata</taxon>
        <taxon>Salamandroidea</taxon>
        <taxon>Salamandridae</taxon>
        <taxon>Pleurodelinae</taxon>
        <taxon>Pleurodeles</taxon>
    </lineage>
</organism>
<dbReference type="Proteomes" id="UP001066276">
    <property type="component" value="Chromosome 11"/>
</dbReference>
<dbReference type="AlphaFoldDB" id="A0AAV7L7V7"/>